<dbReference type="PANTHER" id="PTHR33841:SF6">
    <property type="entry name" value="TYPE II METHYLTRANSFERASE M.HINDII"/>
    <property type="match status" value="1"/>
</dbReference>
<evidence type="ECO:0000313" key="8">
    <source>
        <dbReference type="EMBL" id="MFD1015745.1"/>
    </source>
</evidence>
<evidence type="ECO:0000256" key="4">
    <source>
        <dbReference type="ARBA" id="ARBA00022747"/>
    </source>
</evidence>
<keyword evidence="3" id="KW-0808">Transferase</keyword>
<dbReference type="Proteomes" id="UP001597086">
    <property type="component" value="Unassembled WGS sequence"/>
</dbReference>
<keyword evidence="5" id="KW-0238">DNA-binding</keyword>
<evidence type="ECO:0000256" key="2">
    <source>
        <dbReference type="ARBA" id="ARBA00022603"/>
    </source>
</evidence>
<accession>A0ABW3KS42</accession>
<reference evidence="9" key="1">
    <citation type="journal article" date="2019" name="Int. J. Syst. Evol. Microbiol.">
        <title>The Global Catalogue of Microorganisms (GCM) 10K type strain sequencing project: providing services to taxonomists for standard genome sequencing and annotation.</title>
        <authorList>
            <consortium name="The Broad Institute Genomics Platform"/>
            <consortium name="The Broad Institute Genome Sequencing Center for Infectious Disease"/>
            <person name="Wu L."/>
            <person name="Ma J."/>
        </authorList>
    </citation>
    <scope>NUCLEOTIDE SEQUENCE [LARGE SCALE GENOMIC DNA]</scope>
    <source>
        <strain evidence="9">CCUG 56098</strain>
    </source>
</reference>
<dbReference type="PANTHER" id="PTHR33841">
    <property type="entry name" value="DNA METHYLTRANSFERASE YEEA-RELATED"/>
    <property type="match status" value="1"/>
</dbReference>
<protein>
    <recommendedName>
        <fullName evidence="1">site-specific DNA-methyltransferase (adenine-specific)</fullName>
        <ecNumber evidence="1">2.1.1.72</ecNumber>
    </recommendedName>
</protein>
<comment type="catalytic activity">
    <reaction evidence="6">
        <text>a 2'-deoxyadenosine in DNA + S-adenosyl-L-methionine = an N(6)-methyl-2'-deoxyadenosine in DNA + S-adenosyl-L-homocysteine + H(+)</text>
        <dbReference type="Rhea" id="RHEA:15197"/>
        <dbReference type="Rhea" id="RHEA-COMP:12418"/>
        <dbReference type="Rhea" id="RHEA-COMP:12419"/>
        <dbReference type="ChEBI" id="CHEBI:15378"/>
        <dbReference type="ChEBI" id="CHEBI:57856"/>
        <dbReference type="ChEBI" id="CHEBI:59789"/>
        <dbReference type="ChEBI" id="CHEBI:90615"/>
        <dbReference type="ChEBI" id="CHEBI:90616"/>
        <dbReference type="EC" id="2.1.1.72"/>
    </reaction>
</comment>
<keyword evidence="9" id="KW-1185">Reference proteome</keyword>
<proteinExistence type="predicted"/>
<feature type="domain" description="TaqI-like C-terminal specificity" evidence="7">
    <location>
        <begin position="128"/>
        <end position="238"/>
    </location>
</feature>
<evidence type="ECO:0000256" key="6">
    <source>
        <dbReference type="ARBA" id="ARBA00047942"/>
    </source>
</evidence>
<dbReference type="InterPro" id="IPR050953">
    <property type="entry name" value="N4_N6_ade-DNA_methylase"/>
</dbReference>
<dbReference type="InterPro" id="IPR023135">
    <property type="entry name" value="N6_DNA_MeTrfase_TaqI_C"/>
</dbReference>
<evidence type="ECO:0000256" key="1">
    <source>
        <dbReference type="ARBA" id="ARBA00011900"/>
    </source>
</evidence>
<dbReference type="Pfam" id="PF12950">
    <property type="entry name" value="TaqI_C"/>
    <property type="match status" value="1"/>
</dbReference>
<dbReference type="RefSeq" id="WP_386115780.1">
    <property type="nucleotide sequence ID" value="NZ_JBHTKM010000059.1"/>
</dbReference>
<name>A0ABW3KS42_9FLAO</name>
<comment type="caution">
    <text evidence="8">The sequence shown here is derived from an EMBL/GenBank/DDBJ whole genome shotgun (WGS) entry which is preliminary data.</text>
</comment>
<keyword evidence="4" id="KW-0680">Restriction system</keyword>
<evidence type="ECO:0000256" key="3">
    <source>
        <dbReference type="ARBA" id="ARBA00022679"/>
    </source>
</evidence>
<keyword evidence="2" id="KW-0489">Methyltransferase</keyword>
<gene>
    <name evidence="8" type="ORF">ACFQ13_07450</name>
</gene>
<evidence type="ECO:0000259" key="7">
    <source>
        <dbReference type="Pfam" id="PF12950"/>
    </source>
</evidence>
<sequence length="306" mass="35304">MLRKHLINHDLIDSTIVFDGLVFEEANVDTSIIHLNSFHKTNSFYWGKIQPNNLESIKFFPRDCEEIANENRYEIFEYLGETWKGIKAKIKLKSIPLSELRKISLGMKLKGNSNYIVSEKTESHPDNILFGKDLGYYEKPKRNNYFSWTDSLKIGGTQRHEVYLSNPKILIQAIRNLSLERRIVATIDEETSYFIGTVNGLTKLNSSTDFIIDEYFLLAIINSKLINFFFKSQFTTISLTASFLGVIPVKITDEKTQKDIGDNVRILMSSKNDEARKALIDEIDNSVFELYDLTEKEVQYIKKANA</sequence>
<dbReference type="InterPro" id="IPR025931">
    <property type="entry name" value="TaqI_C"/>
</dbReference>
<dbReference type="EC" id="2.1.1.72" evidence="1"/>
<evidence type="ECO:0000313" key="9">
    <source>
        <dbReference type="Proteomes" id="UP001597086"/>
    </source>
</evidence>
<dbReference type="Gene3D" id="3.90.220.10">
    <property type="entry name" value="Adenine-n6-DNA-methyltransferase Taqi, Chain A, domain 2"/>
    <property type="match status" value="1"/>
</dbReference>
<organism evidence="8 9">
    <name type="scientific">Winogradskyella rapida</name>
    <dbReference type="NCBI Taxonomy" id="549701"/>
    <lineage>
        <taxon>Bacteria</taxon>
        <taxon>Pseudomonadati</taxon>
        <taxon>Bacteroidota</taxon>
        <taxon>Flavobacteriia</taxon>
        <taxon>Flavobacteriales</taxon>
        <taxon>Flavobacteriaceae</taxon>
        <taxon>Winogradskyella</taxon>
    </lineage>
</organism>
<evidence type="ECO:0000256" key="5">
    <source>
        <dbReference type="ARBA" id="ARBA00023125"/>
    </source>
</evidence>
<dbReference type="EMBL" id="JBHTKM010000059">
    <property type="protein sequence ID" value="MFD1015745.1"/>
    <property type="molecule type" value="Genomic_DNA"/>
</dbReference>